<reference evidence="2 3" key="1">
    <citation type="submission" date="2018-10" db="EMBL/GenBank/DDBJ databases">
        <title>Genomic Encyclopedia of Archaeal and Bacterial Type Strains, Phase II (KMG-II): from individual species to whole genera.</title>
        <authorList>
            <person name="Goeker M."/>
        </authorList>
    </citation>
    <scope>NUCLEOTIDE SEQUENCE [LARGE SCALE GENOMIC DNA]</scope>
    <source>
        <strain evidence="2 3">DSM 23424</strain>
    </source>
</reference>
<evidence type="ECO:0000256" key="1">
    <source>
        <dbReference type="SAM" id="SignalP"/>
    </source>
</evidence>
<feature type="signal peptide" evidence="1">
    <location>
        <begin position="1"/>
        <end position="18"/>
    </location>
</feature>
<dbReference type="Proteomes" id="UP000271339">
    <property type="component" value="Unassembled WGS sequence"/>
</dbReference>
<comment type="caution">
    <text evidence="2">The sequence shown here is derived from an EMBL/GenBank/DDBJ whole genome shotgun (WGS) entry which is preliminary data.</text>
</comment>
<keyword evidence="1" id="KW-0732">Signal</keyword>
<dbReference type="RefSeq" id="WP_121908155.1">
    <property type="nucleotide sequence ID" value="NZ_REFC01000014.1"/>
</dbReference>
<evidence type="ECO:0008006" key="4">
    <source>
        <dbReference type="Google" id="ProtNLM"/>
    </source>
</evidence>
<evidence type="ECO:0000313" key="3">
    <source>
        <dbReference type="Proteomes" id="UP000271339"/>
    </source>
</evidence>
<dbReference type="OrthoDB" id="892266at2"/>
<accession>A0A3L9YTI9</accession>
<proteinExistence type="predicted"/>
<evidence type="ECO:0000313" key="2">
    <source>
        <dbReference type="EMBL" id="RMA57802.1"/>
    </source>
</evidence>
<sequence length="235" mass="27180">MKKLIFILCIALSTIACNNNNHKADTKGSREFIPDHDANPNLTTAQQIAYANGVTHWKNVSEINFTFNVDRGENHFERSWNWKPKTNDVMMRSTSDTIRYNRSQMDSIIKKTDAAFINDKYWLLAPYNLVWDQGTEFSEKKNMVSPISKDTLDLLTITYGNEGGYTPGDAYDLYFGKDYRIKEWVFREGNDSIPSMTTTWEDYENFNGIEIAKMHKDSTGNFKLYFTNISVKLTP</sequence>
<organism evidence="2 3">
    <name type="scientific">Ulvibacter antarcticus</name>
    <dbReference type="NCBI Taxonomy" id="442714"/>
    <lineage>
        <taxon>Bacteria</taxon>
        <taxon>Pseudomonadati</taxon>
        <taxon>Bacteroidota</taxon>
        <taxon>Flavobacteriia</taxon>
        <taxon>Flavobacteriales</taxon>
        <taxon>Flavobacteriaceae</taxon>
        <taxon>Ulvibacter</taxon>
    </lineage>
</organism>
<protein>
    <recommendedName>
        <fullName evidence="4">Heme-binding HmuY-like protein</fullName>
    </recommendedName>
</protein>
<name>A0A3L9YTI9_9FLAO</name>
<dbReference type="EMBL" id="REFC01000014">
    <property type="protein sequence ID" value="RMA57802.1"/>
    <property type="molecule type" value="Genomic_DNA"/>
</dbReference>
<dbReference type="AlphaFoldDB" id="A0A3L9YTI9"/>
<dbReference type="PROSITE" id="PS51257">
    <property type="entry name" value="PROKAR_LIPOPROTEIN"/>
    <property type="match status" value="1"/>
</dbReference>
<keyword evidence="3" id="KW-1185">Reference proteome</keyword>
<gene>
    <name evidence="2" type="ORF">BXY75_2608</name>
</gene>
<feature type="chain" id="PRO_5018112372" description="Heme-binding HmuY-like protein" evidence="1">
    <location>
        <begin position="19"/>
        <end position="235"/>
    </location>
</feature>